<comment type="subcellular location">
    <subcellularLocation>
        <location evidence="1 13">Cytoplasm</location>
    </subcellularLocation>
</comment>
<evidence type="ECO:0000256" key="7">
    <source>
        <dbReference type="ARBA" id="ARBA00022741"/>
    </source>
</evidence>
<keyword evidence="6 13" id="KW-0479">Metal-binding</keyword>
<evidence type="ECO:0000256" key="1">
    <source>
        <dbReference type="ARBA" id="ARBA00004496"/>
    </source>
</evidence>
<evidence type="ECO:0000259" key="14">
    <source>
        <dbReference type="PROSITE" id="PS50862"/>
    </source>
</evidence>
<dbReference type="GO" id="GO:0000287">
    <property type="term" value="F:magnesium ion binding"/>
    <property type="evidence" value="ECO:0007669"/>
    <property type="project" value="UniProtKB-UniRule"/>
</dbReference>
<evidence type="ECO:0000256" key="2">
    <source>
        <dbReference type="ARBA" id="ARBA00010207"/>
    </source>
</evidence>
<dbReference type="Pfam" id="PF01409">
    <property type="entry name" value="tRNA-synt_2d"/>
    <property type="match status" value="1"/>
</dbReference>
<dbReference type="InterPro" id="IPR010978">
    <property type="entry name" value="tRNA-bd_arm"/>
</dbReference>
<dbReference type="AlphaFoldDB" id="A0A0G0HLL4"/>
<comment type="subunit">
    <text evidence="3 13">Tetramer of two alpha and two beta subunits.</text>
</comment>
<dbReference type="SUPFAM" id="SSF46589">
    <property type="entry name" value="tRNA-binding arm"/>
    <property type="match status" value="1"/>
</dbReference>
<dbReference type="GO" id="GO:0005737">
    <property type="term" value="C:cytoplasm"/>
    <property type="evidence" value="ECO:0007669"/>
    <property type="project" value="UniProtKB-SubCell"/>
</dbReference>
<dbReference type="GO" id="GO:0005524">
    <property type="term" value="F:ATP binding"/>
    <property type="evidence" value="ECO:0007669"/>
    <property type="project" value="UniProtKB-UniRule"/>
</dbReference>
<dbReference type="Proteomes" id="UP000034603">
    <property type="component" value="Unassembled WGS sequence"/>
</dbReference>
<evidence type="ECO:0000256" key="11">
    <source>
        <dbReference type="ARBA" id="ARBA00023146"/>
    </source>
</evidence>
<feature type="binding site" evidence="13">
    <location>
        <position position="259"/>
    </location>
    <ligand>
        <name>Mg(2+)</name>
        <dbReference type="ChEBI" id="CHEBI:18420"/>
        <note>shared with beta subunit</note>
    </ligand>
</feature>
<dbReference type="NCBIfam" id="TIGR00468">
    <property type="entry name" value="pheS"/>
    <property type="match status" value="1"/>
</dbReference>
<keyword evidence="4 13" id="KW-0963">Cytoplasm</keyword>
<proteinExistence type="inferred from homology"/>
<dbReference type="EMBL" id="LBTR01000034">
    <property type="protein sequence ID" value="KKQ44068.1"/>
    <property type="molecule type" value="Genomic_DNA"/>
</dbReference>
<comment type="similarity">
    <text evidence="2 13">Belongs to the class-II aminoacyl-tRNA synthetase family. Phe-tRNA synthetase alpha subunit type 1 subfamily.</text>
</comment>
<keyword evidence="10 13" id="KW-0648">Protein biosynthesis</keyword>
<dbReference type="Pfam" id="PF02912">
    <property type="entry name" value="Phe_tRNA-synt_N"/>
    <property type="match status" value="1"/>
</dbReference>
<dbReference type="InterPro" id="IPR002319">
    <property type="entry name" value="Phenylalanyl-tRNA_Synthase"/>
</dbReference>
<evidence type="ECO:0000256" key="3">
    <source>
        <dbReference type="ARBA" id="ARBA00011209"/>
    </source>
</evidence>
<evidence type="ECO:0000256" key="6">
    <source>
        <dbReference type="ARBA" id="ARBA00022723"/>
    </source>
</evidence>
<accession>A0A0G0HLL4</accession>
<reference evidence="15 16" key="1">
    <citation type="journal article" date="2015" name="Nature">
        <title>rRNA introns, odd ribosomes, and small enigmatic genomes across a large radiation of phyla.</title>
        <authorList>
            <person name="Brown C.T."/>
            <person name="Hug L.A."/>
            <person name="Thomas B.C."/>
            <person name="Sharon I."/>
            <person name="Castelle C.J."/>
            <person name="Singh A."/>
            <person name="Wilkins M.J."/>
            <person name="Williams K.H."/>
            <person name="Banfield J.F."/>
        </authorList>
    </citation>
    <scope>NUCLEOTIDE SEQUENCE [LARGE SCALE GENOMIC DNA]</scope>
</reference>
<dbReference type="SUPFAM" id="SSF55681">
    <property type="entry name" value="Class II aaRS and biotin synthetases"/>
    <property type="match status" value="1"/>
</dbReference>
<dbReference type="PROSITE" id="PS50862">
    <property type="entry name" value="AA_TRNA_LIGASE_II"/>
    <property type="match status" value="1"/>
</dbReference>
<dbReference type="GO" id="GO:0000049">
    <property type="term" value="F:tRNA binding"/>
    <property type="evidence" value="ECO:0007669"/>
    <property type="project" value="InterPro"/>
</dbReference>
<keyword evidence="7 13" id="KW-0547">Nucleotide-binding</keyword>
<dbReference type="InterPro" id="IPR004529">
    <property type="entry name" value="Phe-tRNA-synth_IIc_asu"/>
</dbReference>
<keyword evidence="9 13" id="KW-0460">Magnesium</keyword>
<name>A0A0G0HLL4_9BACT</name>
<evidence type="ECO:0000313" key="15">
    <source>
        <dbReference type="EMBL" id="KKQ44068.1"/>
    </source>
</evidence>
<dbReference type="PANTHER" id="PTHR11538:SF41">
    <property type="entry name" value="PHENYLALANINE--TRNA LIGASE, MITOCHONDRIAL"/>
    <property type="match status" value="1"/>
</dbReference>
<evidence type="ECO:0000256" key="13">
    <source>
        <dbReference type="HAMAP-Rule" id="MF_00281"/>
    </source>
</evidence>
<keyword evidence="11 13" id="KW-0030">Aminoacyl-tRNA synthetase</keyword>
<dbReference type="CDD" id="cd00496">
    <property type="entry name" value="PheRS_alpha_core"/>
    <property type="match status" value="1"/>
</dbReference>
<dbReference type="GO" id="GO:0006432">
    <property type="term" value="P:phenylalanyl-tRNA aminoacylation"/>
    <property type="evidence" value="ECO:0007669"/>
    <property type="project" value="UniProtKB-UniRule"/>
</dbReference>
<dbReference type="InterPro" id="IPR022911">
    <property type="entry name" value="Phe_tRNA_ligase_alpha1_bac"/>
</dbReference>
<evidence type="ECO:0000256" key="8">
    <source>
        <dbReference type="ARBA" id="ARBA00022840"/>
    </source>
</evidence>
<dbReference type="InterPro" id="IPR006195">
    <property type="entry name" value="aa-tRNA-synth_II"/>
</dbReference>
<keyword evidence="8 13" id="KW-0067">ATP-binding</keyword>
<organism evidence="15 16">
    <name type="scientific">Candidatus Woesebacteria bacterium GW2011_GWA1_37_8</name>
    <dbReference type="NCBI Taxonomy" id="1618546"/>
    <lineage>
        <taxon>Bacteria</taxon>
        <taxon>Candidatus Woeseibacteriota</taxon>
    </lineage>
</organism>
<keyword evidence="5 13" id="KW-0436">Ligase</keyword>
<dbReference type="InterPro" id="IPR004188">
    <property type="entry name" value="Phe-tRNA_ligase_II_N"/>
</dbReference>
<evidence type="ECO:0000256" key="9">
    <source>
        <dbReference type="ARBA" id="ARBA00022842"/>
    </source>
</evidence>
<dbReference type="GO" id="GO:0004826">
    <property type="term" value="F:phenylalanine-tRNA ligase activity"/>
    <property type="evidence" value="ECO:0007669"/>
    <property type="project" value="UniProtKB-UniRule"/>
</dbReference>
<evidence type="ECO:0000313" key="16">
    <source>
        <dbReference type="Proteomes" id="UP000034603"/>
    </source>
</evidence>
<comment type="cofactor">
    <cofactor evidence="13">
        <name>Mg(2+)</name>
        <dbReference type="ChEBI" id="CHEBI:18420"/>
    </cofactor>
    <text evidence="13">Binds 2 magnesium ions per tetramer.</text>
</comment>
<dbReference type="PANTHER" id="PTHR11538">
    <property type="entry name" value="PHENYLALANYL-TRNA SYNTHETASE"/>
    <property type="match status" value="1"/>
</dbReference>
<comment type="catalytic activity">
    <reaction evidence="12 13">
        <text>tRNA(Phe) + L-phenylalanine + ATP = L-phenylalanyl-tRNA(Phe) + AMP + diphosphate + H(+)</text>
        <dbReference type="Rhea" id="RHEA:19413"/>
        <dbReference type="Rhea" id="RHEA-COMP:9668"/>
        <dbReference type="Rhea" id="RHEA-COMP:9699"/>
        <dbReference type="ChEBI" id="CHEBI:15378"/>
        <dbReference type="ChEBI" id="CHEBI:30616"/>
        <dbReference type="ChEBI" id="CHEBI:33019"/>
        <dbReference type="ChEBI" id="CHEBI:58095"/>
        <dbReference type="ChEBI" id="CHEBI:78442"/>
        <dbReference type="ChEBI" id="CHEBI:78531"/>
        <dbReference type="ChEBI" id="CHEBI:456215"/>
        <dbReference type="EC" id="6.1.1.20"/>
    </reaction>
</comment>
<evidence type="ECO:0000256" key="12">
    <source>
        <dbReference type="ARBA" id="ARBA00049255"/>
    </source>
</evidence>
<dbReference type="HAMAP" id="MF_00281">
    <property type="entry name" value="Phe_tRNA_synth_alpha1"/>
    <property type="match status" value="1"/>
</dbReference>
<dbReference type="EC" id="6.1.1.20" evidence="13"/>
<dbReference type="PATRIC" id="fig|1618546.3.peg.757"/>
<dbReference type="Gene3D" id="3.30.930.10">
    <property type="entry name" value="Bira Bifunctional Protein, Domain 2"/>
    <property type="match status" value="1"/>
</dbReference>
<sequence length="344" mass="39239">MREDIINLKNNAIGQIMDTDSDKELEELRIEYLGRNGKINEFLIDLKKLKPDERKDVGILINESKKTIESTLNDKIENLTQFKVDTKEWFDLTAPGVKSEIGNLHAQTKVLTEILNQFSYLGYQIADGPEVESDYYNFEVLNFPKDHPARDAQQTMFFDVTGTKFKPGELIPRTHTSAMQGRVMQKMKPPFRVVVPGRCFRYEQIDASHGVDFWQVEGFAVDKNITFTDLLGTIEYVLKGVFGSDAQIRFATTFFPFVEPGVDTYLKCTVCKGKGCSFCKKSGWSEIMPAGMIHPNVLSTCKIDPKVWRGFAFAIGLSRVVTLKYKIDDLRTLTNPDLRILKQY</sequence>
<evidence type="ECO:0000256" key="4">
    <source>
        <dbReference type="ARBA" id="ARBA00022490"/>
    </source>
</evidence>
<protein>
    <recommendedName>
        <fullName evidence="13">Phenylalanine--tRNA ligase alpha subunit</fullName>
        <ecNumber evidence="13">6.1.1.20</ecNumber>
    </recommendedName>
    <alternativeName>
        <fullName evidence="13">Phenylalanyl-tRNA synthetase alpha subunit</fullName>
        <shortName evidence="13">PheRS</shortName>
    </alternativeName>
</protein>
<comment type="caution">
    <text evidence="15">The sequence shown here is derived from an EMBL/GenBank/DDBJ whole genome shotgun (WGS) entry which is preliminary data.</text>
</comment>
<feature type="domain" description="Aminoacyl-transfer RNA synthetases class-II family profile" evidence="14">
    <location>
        <begin position="108"/>
        <end position="336"/>
    </location>
</feature>
<dbReference type="InterPro" id="IPR045864">
    <property type="entry name" value="aa-tRNA-synth_II/BPL/LPL"/>
</dbReference>
<evidence type="ECO:0000256" key="5">
    <source>
        <dbReference type="ARBA" id="ARBA00022598"/>
    </source>
</evidence>
<gene>
    <name evidence="13" type="primary">pheS</name>
    <name evidence="15" type="ORF">US62_C0034G0006</name>
</gene>
<evidence type="ECO:0000256" key="10">
    <source>
        <dbReference type="ARBA" id="ARBA00022917"/>
    </source>
</evidence>